<dbReference type="Pfam" id="PF00672">
    <property type="entry name" value="HAMP"/>
    <property type="match status" value="1"/>
</dbReference>
<dbReference type="NCBIfam" id="TIGR00254">
    <property type="entry name" value="GGDEF"/>
    <property type="match status" value="1"/>
</dbReference>
<keyword evidence="1" id="KW-0472">Membrane</keyword>
<dbReference type="RefSeq" id="WP_013029180.1">
    <property type="nucleotide sequence ID" value="NC_013959.1"/>
</dbReference>
<dbReference type="InterPro" id="IPR000014">
    <property type="entry name" value="PAS"/>
</dbReference>
<keyword evidence="7" id="KW-1185">Reference proteome</keyword>
<keyword evidence="1" id="KW-0812">Transmembrane</keyword>
<protein>
    <submittedName>
        <fullName evidence="6">Diguanylate cyclase with PAS/PAC sensor</fullName>
    </submittedName>
</protein>
<dbReference type="SMART" id="SM00267">
    <property type="entry name" value="GGDEF"/>
    <property type="match status" value="1"/>
</dbReference>
<evidence type="ECO:0000259" key="2">
    <source>
        <dbReference type="PROSITE" id="PS50112"/>
    </source>
</evidence>
<dbReference type="Gene3D" id="3.30.70.270">
    <property type="match status" value="1"/>
</dbReference>
<dbReference type="InterPro" id="IPR000700">
    <property type="entry name" value="PAS-assoc_C"/>
</dbReference>
<dbReference type="Pfam" id="PF13426">
    <property type="entry name" value="PAS_9"/>
    <property type="match status" value="1"/>
</dbReference>
<dbReference type="PROSITE" id="PS50113">
    <property type="entry name" value="PAC"/>
    <property type="match status" value="1"/>
</dbReference>
<dbReference type="InterPro" id="IPR000160">
    <property type="entry name" value="GGDEF_dom"/>
</dbReference>
<dbReference type="SUPFAM" id="SSF158472">
    <property type="entry name" value="HAMP domain-like"/>
    <property type="match status" value="1"/>
</dbReference>
<evidence type="ECO:0000256" key="1">
    <source>
        <dbReference type="SAM" id="Phobius"/>
    </source>
</evidence>
<dbReference type="KEGG" id="slt:Slit_1044"/>
<feature type="domain" description="PAS" evidence="2">
    <location>
        <begin position="275"/>
        <end position="321"/>
    </location>
</feature>
<dbReference type="FunFam" id="3.30.70.270:FF:000001">
    <property type="entry name" value="Diguanylate cyclase domain protein"/>
    <property type="match status" value="1"/>
</dbReference>
<evidence type="ECO:0000259" key="5">
    <source>
        <dbReference type="PROSITE" id="PS50887"/>
    </source>
</evidence>
<dbReference type="NCBIfam" id="TIGR00229">
    <property type="entry name" value="sensory_box"/>
    <property type="match status" value="1"/>
</dbReference>
<reference evidence="6 7" key="1">
    <citation type="submission" date="2010-03" db="EMBL/GenBank/DDBJ databases">
        <title>Complete sequence of Sideroxydans lithotrophicus ES-1.</title>
        <authorList>
            <consortium name="US DOE Joint Genome Institute"/>
            <person name="Lucas S."/>
            <person name="Copeland A."/>
            <person name="Lapidus A."/>
            <person name="Cheng J.-F."/>
            <person name="Bruce D."/>
            <person name="Goodwin L."/>
            <person name="Pitluck S."/>
            <person name="Munk A.C."/>
            <person name="Detter J.C."/>
            <person name="Han C."/>
            <person name="Tapia R."/>
            <person name="Larimer F."/>
            <person name="Land M."/>
            <person name="Hauser L."/>
            <person name="Kyrpides N."/>
            <person name="Ivanova N."/>
            <person name="Emerson D."/>
            <person name="Woyke T."/>
        </authorList>
    </citation>
    <scope>NUCLEOTIDE SEQUENCE [LARGE SCALE GENOMIC DNA]</scope>
    <source>
        <strain evidence="6 7">ES-1</strain>
    </source>
</reference>
<feature type="domain" description="GGDEF" evidence="5">
    <location>
        <begin position="432"/>
        <end position="564"/>
    </location>
</feature>
<feature type="transmembrane region" description="Helical" evidence="1">
    <location>
        <begin position="17"/>
        <end position="33"/>
    </location>
</feature>
<feature type="domain" description="PAC" evidence="3">
    <location>
        <begin position="348"/>
        <end position="400"/>
    </location>
</feature>
<dbReference type="InterPro" id="IPR043128">
    <property type="entry name" value="Rev_trsase/Diguanyl_cyclase"/>
</dbReference>
<dbReference type="eggNOG" id="COG5002">
    <property type="taxonomic scope" value="Bacteria"/>
</dbReference>
<dbReference type="SMART" id="SM00304">
    <property type="entry name" value="HAMP"/>
    <property type="match status" value="1"/>
</dbReference>
<dbReference type="SMART" id="SM00086">
    <property type="entry name" value="PAC"/>
    <property type="match status" value="1"/>
</dbReference>
<dbReference type="PROSITE" id="PS50112">
    <property type="entry name" value="PAS"/>
    <property type="match status" value="1"/>
</dbReference>
<dbReference type="STRING" id="580332.Slit_1044"/>
<dbReference type="SUPFAM" id="SSF55785">
    <property type="entry name" value="PYP-like sensor domain (PAS domain)"/>
    <property type="match status" value="1"/>
</dbReference>
<dbReference type="InterPro" id="IPR001610">
    <property type="entry name" value="PAC"/>
</dbReference>
<sequence length="564" mass="63373">MNILIKGWRALGVQGKLHILIQGVLLILFFVLLENATDRFERQIEHSAEARAEDTADGLINGMNMLMLTGQISNPENRKLLLNKMSQSHGVAELRIILGRAVVEQFGPGLPTEAPIDDMDREVLDTGKTLFRNMTGKDGRPALRVMVPFIARKNFRGTNCLMCHHTPDGGVNGAASVTIDLSEEEAQLAEIKTWLWIGLVVLQLVLLVIISLFVRMVIVRNITRPIKNLQNAMAHIQTDMDLSRRADVDVDNPDIGEMAQNFNRLVEKLEHANERLQLFVKMFNSSGEAILITDAQRKIIAVNPAFYRITGYDEKDVIGENPKILSSGRQSAKFYEAMWHSINETGLWQGEIWNRRKNGEFYPEWLSIGTVKNAQGETINYIALFSDITKRKEAEARIEHLAHYDSLTQLPNRALFAERLKHALLVAQRNRTMTALLFLDLDKFKFVNDTMGHLAGDLLLQSVALRLKACVRESDTICRQGGDEFMILLPEIGGAEDAEKVARKIVDAMTEPHRIEGRELTITFSIGISISPGDAADDEAMVRHADDAMYAAKEGGRNNYRFFA</sequence>
<dbReference type="InterPro" id="IPR035965">
    <property type="entry name" value="PAS-like_dom_sf"/>
</dbReference>
<gene>
    <name evidence="6" type="ordered locus">Slit_1044</name>
</gene>
<dbReference type="Gene3D" id="3.30.450.290">
    <property type="match status" value="1"/>
</dbReference>
<dbReference type="GO" id="GO:0016020">
    <property type="term" value="C:membrane"/>
    <property type="evidence" value="ECO:0007669"/>
    <property type="project" value="InterPro"/>
</dbReference>
<dbReference type="InterPro" id="IPR003660">
    <property type="entry name" value="HAMP_dom"/>
</dbReference>
<dbReference type="GO" id="GO:0007165">
    <property type="term" value="P:signal transduction"/>
    <property type="evidence" value="ECO:0007669"/>
    <property type="project" value="InterPro"/>
</dbReference>
<dbReference type="SUPFAM" id="SSF55073">
    <property type="entry name" value="Nucleotide cyclase"/>
    <property type="match status" value="1"/>
</dbReference>
<dbReference type="PROSITE" id="PS50887">
    <property type="entry name" value="GGDEF"/>
    <property type="match status" value="1"/>
</dbReference>
<accession>D5CQP6</accession>
<dbReference type="Pfam" id="PF00990">
    <property type="entry name" value="GGDEF"/>
    <property type="match status" value="1"/>
</dbReference>
<dbReference type="SMART" id="SM00091">
    <property type="entry name" value="PAS"/>
    <property type="match status" value="1"/>
</dbReference>
<dbReference type="CDD" id="cd01949">
    <property type="entry name" value="GGDEF"/>
    <property type="match status" value="1"/>
</dbReference>
<dbReference type="EMBL" id="CP001965">
    <property type="protein sequence ID" value="ADE11282.1"/>
    <property type="molecule type" value="Genomic_DNA"/>
</dbReference>
<evidence type="ECO:0000259" key="4">
    <source>
        <dbReference type="PROSITE" id="PS50885"/>
    </source>
</evidence>
<dbReference type="PANTHER" id="PTHR46663:SF3">
    <property type="entry name" value="SLL0267 PROTEIN"/>
    <property type="match status" value="1"/>
</dbReference>
<dbReference type="OrthoDB" id="8526884at2"/>
<organism evidence="6 7">
    <name type="scientific">Sideroxydans lithotrophicus (strain ES-1)</name>
    <dbReference type="NCBI Taxonomy" id="580332"/>
    <lineage>
        <taxon>Bacteria</taxon>
        <taxon>Pseudomonadati</taxon>
        <taxon>Pseudomonadota</taxon>
        <taxon>Betaproteobacteria</taxon>
        <taxon>Nitrosomonadales</taxon>
        <taxon>Gallionellaceae</taxon>
        <taxon>Sideroxydans</taxon>
    </lineage>
</organism>
<proteinExistence type="predicted"/>
<dbReference type="InterPro" id="IPR052163">
    <property type="entry name" value="DGC-Regulatory_Protein"/>
</dbReference>
<name>D5CQP6_SIDLE</name>
<evidence type="ECO:0000313" key="7">
    <source>
        <dbReference type="Proteomes" id="UP000001625"/>
    </source>
</evidence>
<keyword evidence="1" id="KW-1133">Transmembrane helix</keyword>
<dbReference type="Proteomes" id="UP000001625">
    <property type="component" value="Chromosome"/>
</dbReference>
<dbReference type="PANTHER" id="PTHR46663">
    <property type="entry name" value="DIGUANYLATE CYCLASE DGCT-RELATED"/>
    <property type="match status" value="1"/>
</dbReference>
<feature type="domain" description="HAMP" evidence="4">
    <location>
        <begin position="220"/>
        <end position="274"/>
    </location>
</feature>
<dbReference type="PROSITE" id="PS50885">
    <property type="entry name" value="HAMP"/>
    <property type="match status" value="1"/>
</dbReference>
<dbReference type="Gene3D" id="3.30.450.20">
    <property type="entry name" value="PAS domain"/>
    <property type="match status" value="1"/>
</dbReference>
<feature type="transmembrane region" description="Helical" evidence="1">
    <location>
        <begin position="194"/>
        <end position="218"/>
    </location>
</feature>
<dbReference type="Gene3D" id="6.10.340.10">
    <property type="match status" value="1"/>
</dbReference>
<evidence type="ECO:0000313" key="6">
    <source>
        <dbReference type="EMBL" id="ADE11282.1"/>
    </source>
</evidence>
<dbReference type="eggNOG" id="COG2199">
    <property type="taxonomic scope" value="Bacteria"/>
</dbReference>
<dbReference type="HOGENOM" id="CLU_035215_0_0_4"/>
<dbReference type="GO" id="GO:0003824">
    <property type="term" value="F:catalytic activity"/>
    <property type="evidence" value="ECO:0007669"/>
    <property type="project" value="UniProtKB-ARBA"/>
</dbReference>
<evidence type="ECO:0000259" key="3">
    <source>
        <dbReference type="PROSITE" id="PS50113"/>
    </source>
</evidence>
<dbReference type="CDD" id="cd06225">
    <property type="entry name" value="HAMP"/>
    <property type="match status" value="1"/>
</dbReference>
<dbReference type="CDD" id="cd00130">
    <property type="entry name" value="PAS"/>
    <property type="match status" value="1"/>
</dbReference>
<dbReference type="AlphaFoldDB" id="D5CQP6"/>
<dbReference type="InterPro" id="IPR029787">
    <property type="entry name" value="Nucleotide_cyclase"/>
</dbReference>